<dbReference type="GO" id="GO:0009279">
    <property type="term" value="C:cell outer membrane"/>
    <property type="evidence" value="ECO:0007669"/>
    <property type="project" value="UniProtKB-SubCell"/>
</dbReference>
<dbReference type="PROSITE" id="PS51208">
    <property type="entry name" value="AUTOTRANSPORTER"/>
    <property type="match status" value="1"/>
</dbReference>
<proteinExistence type="inferred from homology"/>
<dbReference type="AlphaFoldDB" id="A0A069ZRM3"/>
<accession>A0A069ZRM3</accession>
<keyword evidence="8" id="KW-0732">Signal</keyword>
<keyword evidence="4" id="KW-1134">Transmembrane beta strand</keyword>
<dbReference type="InterPro" id="IPR011427">
    <property type="entry name" value="Polymorphic_membr_middle"/>
</dbReference>
<keyword evidence="10" id="KW-0998">Cell outer membrane</keyword>
<evidence type="ECO:0000256" key="5">
    <source>
        <dbReference type="ARBA" id="ARBA00022512"/>
    </source>
</evidence>
<dbReference type="SUPFAM" id="SSF103515">
    <property type="entry name" value="Autotransporter"/>
    <property type="match status" value="1"/>
</dbReference>
<dbReference type="InterPro" id="IPR005546">
    <property type="entry name" value="Autotransporte_beta"/>
</dbReference>
<dbReference type="InterPro" id="IPR036709">
    <property type="entry name" value="Autotransporte_beta_dom_sf"/>
</dbReference>
<feature type="domain" description="Autotransporter" evidence="11">
    <location>
        <begin position="695"/>
        <end position="976"/>
    </location>
</feature>
<gene>
    <name evidence="12" type="ORF">BD36_01420</name>
</gene>
<dbReference type="NCBIfam" id="TIGR01376">
    <property type="entry name" value="POMP_repeat"/>
    <property type="match status" value="4"/>
</dbReference>
<evidence type="ECO:0000256" key="2">
    <source>
        <dbReference type="ARBA" id="ARBA00004416"/>
    </source>
</evidence>
<dbReference type="InterPro" id="IPR003368">
    <property type="entry name" value="POMP_repeat"/>
</dbReference>
<evidence type="ECO:0000256" key="9">
    <source>
        <dbReference type="ARBA" id="ARBA00023136"/>
    </source>
</evidence>
<evidence type="ECO:0000256" key="8">
    <source>
        <dbReference type="ARBA" id="ARBA00022729"/>
    </source>
</evidence>
<evidence type="ECO:0000256" key="10">
    <source>
        <dbReference type="ARBA" id="ARBA00023237"/>
    </source>
</evidence>
<keyword evidence="7" id="KW-0812">Transmembrane</keyword>
<keyword evidence="6" id="KW-0964">Secreted</keyword>
<dbReference type="PATRIC" id="fig|243161.6.peg.285"/>
<dbReference type="KEGG" id="cmg:NC81_01325"/>
<organism evidence="12 13">
    <name type="scientific">Chlamydia muridarum</name>
    <dbReference type="NCBI Taxonomy" id="83560"/>
    <lineage>
        <taxon>Bacteria</taxon>
        <taxon>Pseudomonadati</taxon>
        <taxon>Chlamydiota</taxon>
        <taxon>Chlamydiia</taxon>
        <taxon>Chlamydiales</taxon>
        <taxon>Chlamydiaceae</taxon>
        <taxon>Chlamydia/Chlamydophila group</taxon>
        <taxon>Chlamydia</taxon>
    </lineage>
</organism>
<dbReference type="Pfam" id="PF07548">
    <property type="entry name" value="ChlamPMP_M"/>
    <property type="match status" value="1"/>
</dbReference>
<dbReference type="SMART" id="SM00869">
    <property type="entry name" value="Autotransporter"/>
    <property type="match status" value="1"/>
</dbReference>
<reference evidence="12 13" key="1">
    <citation type="submission" date="2014-02" db="EMBL/GenBank/DDBJ databases">
        <authorList>
            <person name="Chen C."/>
            <person name="Conrad T.A."/>
            <person name="Zhou Z."/>
            <person name="Lai Z."/>
            <person name="Zhong G."/>
        </authorList>
    </citation>
    <scope>NUCLEOTIDE SEQUENCE [LARGE SCALE GENOMIC DNA]</scope>
    <source>
        <strain evidence="12 13">Nigg3-28</strain>
    </source>
</reference>
<evidence type="ECO:0000313" key="13">
    <source>
        <dbReference type="Proteomes" id="UP000260363"/>
    </source>
</evidence>
<dbReference type="Gene3D" id="2.40.128.130">
    <property type="entry name" value="Autotransporter beta-domain"/>
    <property type="match status" value="1"/>
</dbReference>
<evidence type="ECO:0000256" key="1">
    <source>
        <dbReference type="ARBA" id="ARBA00004191"/>
    </source>
</evidence>
<dbReference type="Pfam" id="PF02415">
    <property type="entry name" value="Chlam_PMP"/>
    <property type="match status" value="2"/>
</dbReference>
<evidence type="ECO:0000256" key="3">
    <source>
        <dbReference type="ARBA" id="ARBA00007542"/>
    </source>
</evidence>
<dbReference type="Pfam" id="PF03797">
    <property type="entry name" value="Autotransporter"/>
    <property type="match status" value="1"/>
</dbReference>
<keyword evidence="9" id="KW-0472">Membrane</keyword>
<evidence type="ECO:0000256" key="6">
    <source>
        <dbReference type="ARBA" id="ARBA00022525"/>
    </source>
</evidence>
<dbReference type="OMA" id="FRPFIKA"/>
<sequence length="976" mass="105965">MKKLFFFVLIGSSILGFTREVPPSILLKPILNPYHMTGLFFPKVNLLGDTHNLTDYHLDNLKCILACLQRTPYEGAAFTVTDYLGFSDTQKDGIFCFKNLTPESGGVIGSPTQNTPTIKIHNTIGPVLFENNTCHRLWTQTDPENEGNKAREGGAIHAGDVYISNNQNLVGFIKNFAYVQGGAISANTFAYKENKSSFLCLNNSCIQTKTGGKGGAIYVSTSCSFENNNKDLLFIQNSGCAGGAIFSPTCSLIGNQGDIVFYSNHGFKNVDNATNESGDGGAIKVTTRLDITNNGSQIFFSDNISRNFGGAIHAPCLHLVGNGPTYFTNNIANHTGGAIYITGTETSKISADHHAIIFDNNISANATNADGSSSNTNPPHRNAITMDNSAGGIELGAGKSQNLIFYDPIQVTNAGVTVDFNKDASQTGCVVFSGATVLSADISQANLQTKTPATLTLSHGLLCIEDRAQLTVNNFTQTGGIVALGNGAVLSSYQHSTTDATQTPPTTTTTDASVTLNHIGLNLPSILKDGAEMPLLWVEPISTTQGNTTTYTSDTAASFSLNGATLSLIDEDGNSPYENTDLSRALYAQPMLAISEASDNQLQSESMDFSKVNVPHYGWQGLWTWGWAKTENPTTTPPATITDPKKANQFHRTLLLTWLPAGYIPSPKHKSPLIANTLWGNILFATENLKNSSGQELLDRPFWGITGGGLGMMVYQEPRKDHPGFHMHTSGYSAGMITGNTHTFSLRFSQSYTKLNERYAKNYVSSKNYSCQGEMLLSLQEGLMLTKLIGLYSYGNHNSHHFYTQGEDLSSQGEFHSQTFGGAVFFDLPLKPFGRTHILTAPFLGAIGMYSKLSSFTEVGAYPRTFITETPLINVLIPIGVKGSFMNATHRPQAWTVELAYQPVLYRQEPSISTQLLAGKGMWFGHGSPASRHALAYKISQKTQLLRFATLQLQYHGYYSSSTFCNYLNGEVSLRF</sequence>
<evidence type="ECO:0000256" key="7">
    <source>
        <dbReference type="ARBA" id="ARBA00022692"/>
    </source>
</evidence>
<evidence type="ECO:0000259" key="11">
    <source>
        <dbReference type="PROSITE" id="PS51208"/>
    </source>
</evidence>
<dbReference type="KEGG" id="cmm:NC80_01310"/>
<dbReference type="STRING" id="83560.NC80_01310"/>
<dbReference type="Proteomes" id="UP000260363">
    <property type="component" value="Chromosome"/>
</dbReference>
<dbReference type="GeneID" id="1246431"/>
<dbReference type="KEGG" id="cmx:DNC_01325"/>
<evidence type="ECO:0000256" key="4">
    <source>
        <dbReference type="ARBA" id="ARBA00022452"/>
    </source>
</evidence>
<dbReference type="EMBL" id="CP007217">
    <property type="protein sequence ID" value="AJR10351.1"/>
    <property type="molecule type" value="Genomic_DNA"/>
</dbReference>
<comment type="subcellular location">
    <subcellularLocation>
        <location evidence="2">Cell outer membrane</location>
        <topology evidence="2">Peripheral membrane protein</topology>
        <orientation evidence="2">Extracellular side</orientation>
    </subcellularLocation>
    <subcellularLocation>
        <location evidence="1">Secreted</location>
        <location evidence="1">Cell wall</location>
    </subcellularLocation>
</comment>
<keyword evidence="5" id="KW-0134">Cell wall</keyword>
<comment type="similarity">
    <text evidence="3">Belongs to the PMP outer membrane protein family.</text>
</comment>
<protein>
    <submittedName>
        <fullName evidence="12">Membrane protein</fullName>
    </submittedName>
</protein>
<dbReference type="RefSeq" id="WP_010229972.1">
    <property type="nucleotide sequence ID" value="NZ_CP007217.1"/>
</dbReference>
<evidence type="ECO:0000313" key="12">
    <source>
        <dbReference type="EMBL" id="AJR10351.1"/>
    </source>
</evidence>
<name>A0A069ZRM3_CHLMR</name>